<reference evidence="6 7" key="1">
    <citation type="submission" date="2019-08" db="EMBL/GenBank/DDBJ databases">
        <authorList>
            <person name="Peeters C."/>
        </authorList>
    </citation>
    <scope>NUCLEOTIDE SEQUENCE [LARGE SCALE GENOMIC DNA]</scope>
    <source>
        <strain evidence="6 7">LMG 30175</strain>
    </source>
</reference>
<dbReference type="PANTHER" id="PTHR30126:SF40">
    <property type="entry name" value="HTH-TYPE TRANSCRIPTIONAL REGULATOR GLTR"/>
    <property type="match status" value="1"/>
</dbReference>
<dbReference type="InterPro" id="IPR036390">
    <property type="entry name" value="WH_DNA-bd_sf"/>
</dbReference>
<dbReference type="Gene3D" id="3.40.190.290">
    <property type="match status" value="1"/>
</dbReference>
<keyword evidence="4" id="KW-0804">Transcription</keyword>
<comment type="similarity">
    <text evidence="1">Belongs to the LysR transcriptional regulatory family.</text>
</comment>
<dbReference type="GO" id="GO:0003700">
    <property type="term" value="F:DNA-binding transcription factor activity"/>
    <property type="evidence" value="ECO:0007669"/>
    <property type="project" value="InterPro"/>
</dbReference>
<dbReference type="Pfam" id="PF03466">
    <property type="entry name" value="LysR_substrate"/>
    <property type="match status" value="1"/>
</dbReference>
<dbReference type="Gene3D" id="1.10.10.10">
    <property type="entry name" value="Winged helix-like DNA-binding domain superfamily/Winged helix DNA-binding domain"/>
    <property type="match status" value="1"/>
</dbReference>
<accession>A0A5E4VPK0</accession>
<dbReference type="PROSITE" id="PS50931">
    <property type="entry name" value="HTH_LYSR"/>
    <property type="match status" value="1"/>
</dbReference>
<keyword evidence="2" id="KW-0805">Transcription regulation</keyword>
<dbReference type="AlphaFoldDB" id="A0A5E4VPK0"/>
<keyword evidence="7" id="KW-1185">Reference proteome</keyword>
<dbReference type="InterPro" id="IPR036388">
    <property type="entry name" value="WH-like_DNA-bd_sf"/>
</dbReference>
<feature type="domain" description="HTH lysR-type" evidence="5">
    <location>
        <begin position="6"/>
        <end position="63"/>
    </location>
</feature>
<dbReference type="EMBL" id="CABPRZ010000010">
    <property type="protein sequence ID" value="VVE14151.1"/>
    <property type="molecule type" value="Genomic_DNA"/>
</dbReference>
<sequence>MKGARVDLAQLRTFKAVVDEGGVLGASEKLHCVQSNVTARIRALERSVGVQLFHRQGRRLQLTPSGRTLLDYADRILALSREAVAAVSLGDKPSGDFLLGAIESSATARLPSVLARFHASYPEVRLTLVTHSSAAIIEEIQRCRLDAGLVAGQPMDSGVAADEIYREPLVLVASASAPPIRRPRDLEGRAMLMWPVGCPYRSALERWLSANRIAPSRIVSYSSYGTIVACVGAGAGVSLVPRGVFVRYQKETKTAGYQLEGLDDVPNYFVWHKDVKLHPAREAFLGVLREQANLHISTG</sequence>
<dbReference type="InterPro" id="IPR005119">
    <property type="entry name" value="LysR_subst-bd"/>
</dbReference>
<proteinExistence type="inferred from homology"/>
<dbReference type="SUPFAM" id="SSF46785">
    <property type="entry name" value="Winged helix' DNA-binding domain"/>
    <property type="match status" value="1"/>
</dbReference>
<evidence type="ECO:0000256" key="4">
    <source>
        <dbReference type="ARBA" id="ARBA00023163"/>
    </source>
</evidence>
<evidence type="ECO:0000256" key="1">
    <source>
        <dbReference type="ARBA" id="ARBA00009437"/>
    </source>
</evidence>
<dbReference type="Pfam" id="PF00126">
    <property type="entry name" value="HTH_1"/>
    <property type="match status" value="1"/>
</dbReference>
<organism evidence="6 7">
    <name type="scientific">Pandoraea terrae</name>
    <dbReference type="NCBI Taxonomy" id="1537710"/>
    <lineage>
        <taxon>Bacteria</taxon>
        <taxon>Pseudomonadati</taxon>
        <taxon>Pseudomonadota</taxon>
        <taxon>Betaproteobacteria</taxon>
        <taxon>Burkholderiales</taxon>
        <taxon>Burkholderiaceae</taxon>
        <taxon>Pandoraea</taxon>
    </lineage>
</organism>
<dbReference type="SUPFAM" id="SSF53850">
    <property type="entry name" value="Periplasmic binding protein-like II"/>
    <property type="match status" value="1"/>
</dbReference>
<dbReference type="Proteomes" id="UP000414233">
    <property type="component" value="Unassembled WGS sequence"/>
</dbReference>
<dbReference type="RefSeq" id="WP_224788755.1">
    <property type="nucleotide sequence ID" value="NZ_CABPRZ010000010.1"/>
</dbReference>
<dbReference type="GO" id="GO:0000976">
    <property type="term" value="F:transcription cis-regulatory region binding"/>
    <property type="evidence" value="ECO:0007669"/>
    <property type="project" value="TreeGrafter"/>
</dbReference>
<dbReference type="InterPro" id="IPR000847">
    <property type="entry name" value="LysR_HTH_N"/>
</dbReference>
<evidence type="ECO:0000259" key="5">
    <source>
        <dbReference type="PROSITE" id="PS50931"/>
    </source>
</evidence>
<name>A0A5E4VPK0_9BURK</name>
<keyword evidence="3" id="KW-0238">DNA-binding</keyword>
<evidence type="ECO:0000256" key="3">
    <source>
        <dbReference type="ARBA" id="ARBA00023125"/>
    </source>
</evidence>
<dbReference type="PANTHER" id="PTHR30126">
    <property type="entry name" value="HTH-TYPE TRANSCRIPTIONAL REGULATOR"/>
    <property type="match status" value="1"/>
</dbReference>
<dbReference type="FunFam" id="1.10.10.10:FF:000001">
    <property type="entry name" value="LysR family transcriptional regulator"/>
    <property type="match status" value="1"/>
</dbReference>
<evidence type="ECO:0000313" key="6">
    <source>
        <dbReference type="EMBL" id="VVE14151.1"/>
    </source>
</evidence>
<evidence type="ECO:0000313" key="7">
    <source>
        <dbReference type="Proteomes" id="UP000414233"/>
    </source>
</evidence>
<evidence type="ECO:0000256" key="2">
    <source>
        <dbReference type="ARBA" id="ARBA00023015"/>
    </source>
</evidence>
<gene>
    <name evidence="6" type="primary">gltR_1</name>
    <name evidence="6" type="ORF">PTE30175_02711</name>
</gene>
<protein>
    <submittedName>
        <fullName evidence="6">HTH-type transcriptional regulator GltR</fullName>
    </submittedName>
</protein>